<dbReference type="Pfam" id="PF00535">
    <property type="entry name" value="Glycos_transf_2"/>
    <property type="match status" value="2"/>
</dbReference>
<organism evidence="4 5">
    <name type="scientific">Alteromonas genovensis</name>
    <dbReference type="NCBI Taxonomy" id="471225"/>
    <lineage>
        <taxon>Bacteria</taxon>
        <taxon>Pseudomonadati</taxon>
        <taxon>Pseudomonadota</taxon>
        <taxon>Gammaproteobacteria</taxon>
        <taxon>Alteromonadales</taxon>
        <taxon>Alteromonadaceae</taxon>
        <taxon>Alteromonas/Salinimonas group</taxon>
        <taxon>Alteromonas</taxon>
    </lineage>
</organism>
<dbReference type="InterPro" id="IPR001173">
    <property type="entry name" value="Glyco_trans_2-like"/>
</dbReference>
<dbReference type="AlphaFoldDB" id="A0A6N9TG03"/>
<keyword evidence="1 4" id="KW-0808">Transferase</keyword>
<dbReference type="RefSeq" id="WP_163106897.1">
    <property type="nucleotide sequence ID" value="NZ_JAAAWO010000008.1"/>
</dbReference>
<feature type="domain" description="Glycosyltransferase 2-like" evidence="2">
    <location>
        <begin position="402"/>
        <end position="553"/>
    </location>
</feature>
<proteinExistence type="predicted"/>
<evidence type="ECO:0000259" key="2">
    <source>
        <dbReference type="Pfam" id="PF00535"/>
    </source>
</evidence>
<keyword evidence="5" id="KW-1185">Reference proteome</keyword>
<dbReference type="InterPro" id="IPR029044">
    <property type="entry name" value="Nucleotide-diphossugar_trans"/>
</dbReference>
<dbReference type="GO" id="GO:0016740">
    <property type="term" value="F:transferase activity"/>
    <property type="evidence" value="ECO:0007669"/>
    <property type="project" value="UniProtKB-KW"/>
</dbReference>
<protein>
    <submittedName>
        <fullName evidence="4">Glycosyltransferase</fullName>
    </submittedName>
</protein>
<gene>
    <name evidence="4" type="ORF">GTQ48_11955</name>
</gene>
<sequence>MTLLFRDAHEAFSSGDFYKARELYEAAGKVFGEDTVKYNLYLCDKKLKEISEGKTNIGNGGVPTRYRAFKSKSVEIPKELKNYYNPPKSFPKGLALPEIKGLKNDYSHLEEHLQASNDVAVSIVVLTYNRTEPLKRTLAGILNQNYPKENIEVIVVDDGGKDNAIDVVREFSNKLDVKYVWHRDIGFTPAAARNNGVNVARNNFIILLDVDMYPSRELVNEYVKYSPVIDKTVLIGPRRYIDLNDVNSQFLIENSSYAEECDDVVTNNKVAGKISGTKSVDWRLEIFEKTDMLRNEKVPFRVFASGNVAFSRTQFLKVGKFDERFNSWGFEDTELAFRFFNAGLYMVPVLPALALHQEPLGGENETDRELGKQKSKTHFAEVCPYYRHLVDKKDNWEVPKVSIYIPAYNAENTILDAVESVLNQTFKDVEACICDDGSTDGTIALLEKYYKNNSRVRWVSQKNGGIGAASNTAVNLCRGIYIGQLDSDDYLAEDVVEKCVAEMDKDLGVGLVYTTYENEYDDGRIEQGYNYPVYLREKLVTAMIAHHFRMFRKLYWCRTEGFNERIKNAVDYDMYLKLSEVCNAKHLNIVGYRRRLHGNNTSIRNFSEQMKNTAIVVNDSLTRMGLDVKCSLEKHDGSALIFNEVKSD</sequence>
<dbReference type="InterPro" id="IPR027791">
    <property type="entry name" value="Galactosyl_T_C"/>
</dbReference>
<dbReference type="SUPFAM" id="SSF53448">
    <property type="entry name" value="Nucleotide-diphospho-sugar transferases"/>
    <property type="match status" value="2"/>
</dbReference>
<dbReference type="EMBL" id="JAAAWO010000008">
    <property type="protein sequence ID" value="NDW16233.1"/>
    <property type="molecule type" value="Genomic_DNA"/>
</dbReference>
<dbReference type="PANTHER" id="PTHR43685:SF2">
    <property type="entry name" value="GLYCOSYLTRANSFERASE 2-LIKE DOMAIN-CONTAINING PROTEIN"/>
    <property type="match status" value="1"/>
</dbReference>
<feature type="domain" description="Glycosyltransferase 2-like" evidence="2">
    <location>
        <begin position="122"/>
        <end position="252"/>
    </location>
</feature>
<reference evidence="4 5" key="1">
    <citation type="submission" date="2020-01" db="EMBL/GenBank/DDBJ databases">
        <title>Genomes of bacteria type strains.</title>
        <authorList>
            <person name="Chen J."/>
            <person name="Zhu S."/>
            <person name="Yang J."/>
        </authorList>
    </citation>
    <scope>NUCLEOTIDE SEQUENCE [LARGE SCALE GENOMIC DNA]</scope>
    <source>
        <strain evidence="4 5">LMG 24078</strain>
    </source>
</reference>
<dbReference type="Pfam" id="PF02709">
    <property type="entry name" value="Glyco_transf_7C"/>
    <property type="match status" value="1"/>
</dbReference>
<feature type="domain" description="Galactosyltransferase C-terminal" evidence="3">
    <location>
        <begin position="297"/>
        <end position="345"/>
    </location>
</feature>
<accession>A0A6N9TG03</accession>
<dbReference type="PANTHER" id="PTHR43685">
    <property type="entry name" value="GLYCOSYLTRANSFERASE"/>
    <property type="match status" value="1"/>
</dbReference>
<dbReference type="Gene3D" id="3.90.550.10">
    <property type="entry name" value="Spore Coat Polysaccharide Biosynthesis Protein SpsA, Chain A"/>
    <property type="match status" value="2"/>
</dbReference>
<evidence type="ECO:0000313" key="5">
    <source>
        <dbReference type="Proteomes" id="UP000471381"/>
    </source>
</evidence>
<comment type="caution">
    <text evidence="4">The sequence shown here is derived from an EMBL/GenBank/DDBJ whole genome shotgun (WGS) entry which is preliminary data.</text>
</comment>
<name>A0A6N9TG03_9ALTE</name>
<evidence type="ECO:0000259" key="3">
    <source>
        <dbReference type="Pfam" id="PF02709"/>
    </source>
</evidence>
<dbReference type="Proteomes" id="UP000471381">
    <property type="component" value="Unassembled WGS sequence"/>
</dbReference>
<dbReference type="InterPro" id="IPR050834">
    <property type="entry name" value="Glycosyltransf_2"/>
</dbReference>
<evidence type="ECO:0000313" key="4">
    <source>
        <dbReference type="EMBL" id="NDW16233.1"/>
    </source>
</evidence>
<evidence type="ECO:0000256" key="1">
    <source>
        <dbReference type="ARBA" id="ARBA00022679"/>
    </source>
</evidence>